<dbReference type="RefSeq" id="WP_211953951.1">
    <property type="nucleotide sequence ID" value="NZ_CAJPVI010000016.1"/>
</dbReference>
<evidence type="ECO:0000256" key="1">
    <source>
        <dbReference type="SAM" id="MobiDB-lite"/>
    </source>
</evidence>
<organism evidence="3 4">
    <name type="scientific">Cupriavidus numazuensis</name>
    <dbReference type="NCBI Taxonomy" id="221992"/>
    <lineage>
        <taxon>Bacteria</taxon>
        <taxon>Pseudomonadati</taxon>
        <taxon>Pseudomonadota</taxon>
        <taxon>Betaproteobacteria</taxon>
        <taxon>Burkholderiales</taxon>
        <taxon>Burkholderiaceae</taxon>
        <taxon>Cupriavidus</taxon>
    </lineage>
</organism>
<proteinExistence type="predicted"/>
<feature type="transmembrane region" description="Helical" evidence="2">
    <location>
        <begin position="12"/>
        <end position="35"/>
    </location>
</feature>
<comment type="caution">
    <text evidence="3">The sequence shown here is derived from an EMBL/GenBank/DDBJ whole genome shotgun (WGS) entry which is preliminary data.</text>
</comment>
<gene>
    <name evidence="3" type="ORF">LMG26411_02890</name>
</gene>
<protein>
    <recommendedName>
        <fullName evidence="5">DUF502 domain-containing protein</fullName>
    </recommendedName>
</protein>
<dbReference type="Pfam" id="PF04367">
    <property type="entry name" value="DUF502"/>
    <property type="match status" value="1"/>
</dbReference>
<keyword evidence="2" id="KW-1133">Transmembrane helix</keyword>
<accession>A0ABM8TH81</accession>
<dbReference type="Proteomes" id="UP000672657">
    <property type="component" value="Unassembled WGS sequence"/>
</dbReference>
<sequence length="245" mass="26382">MVAKKTSALKTWFLTGLLVLVPLGITLWVLSLIIGTMDQSLALLPEAWRPDQLLFGKRVTGLGAILTLLCILLVGLLAHNFIGQRLVRWWEALLGHIPVVGPIYTSVKQVSDTLLSSSGNAFRKALLVQYPREGSWTIAFLTGRPGGDVQNHLQGEYVSVYVPTTPNPTSGFFLMMPKADTIELDMTVDAALKYIVSMGVVAPADLPRKNGGPSRPADPVNPARTTGASAGREAEVETADPSHTN</sequence>
<name>A0ABM8TH81_9BURK</name>
<evidence type="ECO:0000313" key="4">
    <source>
        <dbReference type="Proteomes" id="UP000672657"/>
    </source>
</evidence>
<evidence type="ECO:0000313" key="3">
    <source>
        <dbReference type="EMBL" id="CAG2146265.1"/>
    </source>
</evidence>
<feature type="region of interest" description="Disordered" evidence="1">
    <location>
        <begin position="205"/>
        <end position="245"/>
    </location>
</feature>
<evidence type="ECO:0008006" key="5">
    <source>
        <dbReference type="Google" id="ProtNLM"/>
    </source>
</evidence>
<feature type="transmembrane region" description="Helical" evidence="2">
    <location>
        <begin position="55"/>
        <end position="78"/>
    </location>
</feature>
<keyword evidence="2" id="KW-0812">Transmembrane</keyword>
<reference evidence="3 4" key="1">
    <citation type="submission" date="2021-03" db="EMBL/GenBank/DDBJ databases">
        <authorList>
            <person name="Peeters C."/>
        </authorList>
    </citation>
    <scope>NUCLEOTIDE SEQUENCE [LARGE SCALE GENOMIC DNA]</scope>
    <source>
        <strain evidence="3 4">LMG 26411</strain>
    </source>
</reference>
<dbReference type="PANTHER" id="PTHR31876:SF26">
    <property type="entry name" value="PROTEIN LIKE COV 2"/>
    <property type="match status" value="1"/>
</dbReference>
<evidence type="ECO:0000256" key="2">
    <source>
        <dbReference type="SAM" id="Phobius"/>
    </source>
</evidence>
<keyword evidence="2" id="KW-0472">Membrane</keyword>
<keyword evidence="4" id="KW-1185">Reference proteome</keyword>
<dbReference type="PANTHER" id="PTHR31876">
    <property type="entry name" value="COV-LIKE PROTEIN 1"/>
    <property type="match status" value="1"/>
</dbReference>
<dbReference type="EMBL" id="CAJPVI010000016">
    <property type="protein sequence ID" value="CAG2146265.1"/>
    <property type="molecule type" value="Genomic_DNA"/>
</dbReference>
<dbReference type="InterPro" id="IPR007462">
    <property type="entry name" value="COV1-like"/>
</dbReference>